<keyword evidence="3" id="KW-1185">Reference proteome</keyword>
<dbReference type="Gene3D" id="3.10.180.10">
    <property type="entry name" value="2,3-Dihydroxybiphenyl 1,2-Dioxygenase, domain 1"/>
    <property type="match status" value="1"/>
</dbReference>
<dbReference type="RefSeq" id="WP_130186892.1">
    <property type="nucleotide sequence ID" value="NZ_CP035913.1"/>
</dbReference>
<dbReference type="InterPro" id="IPR037523">
    <property type="entry name" value="VOC_core"/>
</dbReference>
<proteinExistence type="predicted"/>
<feature type="domain" description="VOC" evidence="1">
    <location>
        <begin position="6"/>
        <end position="120"/>
    </location>
</feature>
<dbReference type="OrthoDB" id="9813630at2"/>
<evidence type="ECO:0000259" key="1">
    <source>
        <dbReference type="PROSITE" id="PS51819"/>
    </source>
</evidence>
<dbReference type="KEGG" id="plue:EWM63_12925"/>
<dbReference type="Pfam" id="PF00903">
    <property type="entry name" value="Glyoxalase"/>
    <property type="match status" value="1"/>
</dbReference>
<dbReference type="PROSITE" id="PS51819">
    <property type="entry name" value="VOC"/>
    <property type="match status" value="1"/>
</dbReference>
<reference evidence="2 3" key="1">
    <citation type="submission" date="2019-02" db="EMBL/GenBank/DDBJ databases">
        <title>Draft Genome Sequences of Six Type Strains of the Genus Massilia.</title>
        <authorList>
            <person name="Miess H."/>
            <person name="Frediansyhah A."/>
            <person name="Gross H."/>
        </authorList>
    </citation>
    <scope>NUCLEOTIDE SEQUENCE [LARGE SCALE GENOMIC DNA]</scope>
    <source>
        <strain evidence="2 3">DSM 17473</strain>
    </source>
</reference>
<dbReference type="PANTHER" id="PTHR39175:SF1">
    <property type="entry name" value="FAMILY PROTEIN, PUTATIVE (AFU_ORTHOLOGUE AFUA_3G15060)-RELATED"/>
    <property type="match status" value="1"/>
</dbReference>
<name>A0A4P6KX86_9BURK</name>
<accession>A0A4P6KX86</accession>
<dbReference type="AlphaFoldDB" id="A0A4P6KX86"/>
<dbReference type="SUPFAM" id="SSF54593">
    <property type="entry name" value="Glyoxalase/Bleomycin resistance protein/Dihydroxybiphenyl dioxygenase"/>
    <property type="match status" value="1"/>
</dbReference>
<dbReference type="PANTHER" id="PTHR39175">
    <property type="entry name" value="FAMILY PROTEIN, PUTATIVE (AFU_ORTHOLOGUE AFUA_3G15060)-RELATED"/>
    <property type="match status" value="1"/>
</dbReference>
<organism evidence="2 3">
    <name type="scientific">Pseudoduganella lutea</name>
    <dbReference type="NCBI Taxonomy" id="321985"/>
    <lineage>
        <taxon>Bacteria</taxon>
        <taxon>Pseudomonadati</taxon>
        <taxon>Pseudomonadota</taxon>
        <taxon>Betaproteobacteria</taxon>
        <taxon>Burkholderiales</taxon>
        <taxon>Oxalobacteraceae</taxon>
        <taxon>Telluria group</taxon>
        <taxon>Pseudoduganella</taxon>
    </lineage>
</organism>
<sequence length="123" mass="13096">MPHISGIDHVQVAIPPGADDTARAFYGGVLGLVETPKPAPLNASGGMWFVTGAGQLHIGSQVDFVAAKKAHPAFIVEDFEAYCALLRERGVDVRPEEGAYGRRRAGIEDPFGNRVELIEAARG</sequence>
<gene>
    <name evidence="2" type="ORF">EWM63_12925</name>
</gene>
<evidence type="ECO:0000313" key="3">
    <source>
        <dbReference type="Proteomes" id="UP000290637"/>
    </source>
</evidence>
<dbReference type="EMBL" id="CP035913">
    <property type="protein sequence ID" value="QBE63771.1"/>
    <property type="molecule type" value="Genomic_DNA"/>
</dbReference>
<dbReference type="Proteomes" id="UP000290637">
    <property type="component" value="Chromosome"/>
</dbReference>
<dbReference type="InterPro" id="IPR004360">
    <property type="entry name" value="Glyas_Fos-R_dOase_dom"/>
</dbReference>
<protein>
    <submittedName>
        <fullName evidence="2">Glyoxalase</fullName>
    </submittedName>
</protein>
<evidence type="ECO:0000313" key="2">
    <source>
        <dbReference type="EMBL" id="QBE63771.1"/>
    </source>
</evidence>
<dbReference type="InterPro" id="IPR029068">
    <property type="entry name" value="Glyas_Bleomycin-R_OHBP_Dase"/>
</dbReference>